<sequence length="764" mass="86821">MEPLPEYTPKQASYKEKAAIRWNVNDLLAWIKDKRPDLLDNDGSEKLRKAETSGEVFLACAGNREFYRNDCKLPLGTAAVLANLSRELAEEEAAGIQRNRHQAEDVEMFDAADMKSPRRVYDAFKAGIPYKPPRPLLNTSGVNWVFQPHPELYKIIAPNVLEHYTRYKKNQADKVYVPIYFYLGGAGTGKSRHGSEFASSVQQAITLHTEHKLYPELAQRLKTAFVFHVSFENETFLTDEEKSKPWNAVGVRMLRQLLGGNIERIRRKYVATPCDVFRLVAAAENVDLYNDFTGILVVDGIQRVITWDGDGTSNDSVFYGLLRQIGDLSLMSRHPSETEEGKLRQTPFILTCVTATYLGFARQYFMDSHRKHVYLPLNRLDVPTWKDDNSEVLNDDPGTRLLVNDVGGHAGAIETIAEELAQYRNRSQPNITELANAILFKLEDRYHEVISMMGEDLLPVVPIILSRQPVRLQSSIPGSDLRLGHITAPGLLWFEKAEEAYDSQYSYGAWGYLVAPYIWLWLLARSLPPRNTERLCRLLKEWEFNDYQQLLHLQTSKGHAGKTTWQNFETFCCYFRILRSSGFSDREEVEFRCLHSGCKKLRDDKEAVVVNRRLDYAEAAHQYSTKATSAKDIVTKDIGTLDAEKQLSHVILNAPSASAGDFFLSIQTDSAPFTPFRSKIVREVGRCKFVKKKLNAETYTEERNKAAGPDDFFILYTTTDAPDDIALPDRSGLVDQSCWMSYFGPFAGRAFIASQYVSSQVEEP</sequence>
<evidence type="ECO:0000313" key="2">
    <source>
        <dbReference type="Proteomes" id="UP000053617"/>
    </source>
</evidence>
<name>A0A0D2IRF0_9EURO</name>
<organism evidence="1 2">
    <name type="scientific">Rhinocladiella mackenziei CBS 650.93</name>
    <dbReference type="NCBI Taxonomy" id="1442369"/>
    <lineage>
        <taxon>Eukaryota</taxon>
        <taxon>Fungi</taxon>
        <taxon>Dikarya</taxon>
        <taxon>Ascomycota</taxon>
        <taxon>Pezizomycotina</taxon>
        <taxon>Eurotiomycetes</taxon>
        <taxon>Chaetothyriomycetidae</taxon>
        <taxon>Chaetothyriales</taxon>
        <taxon>Herpotrichiellaceae</taxon>
        <taxon>Rhinocladiella</taxon>
    </lineage>
</organism>
<gene>
    <name evidence="1" type="ORF">Z518_03175</name>
</gene>
<dbReference type="AlphaFoldDB" id="A0A0D2IRF0"/>
<accession>A0A0D2IRF0</accession>
<dbReference type="GeneID" id="25291246"/>
<evidence type="ECO:0000313" key="1">
    <source>
        <dbReference type="EMBL" id="KIX08519.1"/>
    </source>
</evidence>
<dbReference type="OrthoDB" id="4523734at2759"/>
<protein>
    <submittedName>
        <fullName evidence="1">Uncharacterized protein</fullName>
    </submittedName>
</protein>
<dbReference type="EMBL" id="KN847476">
    <property type="protein sequence ID" value="KIX08519.1"/>
    <property type="molecule type" value="Genomic_DNA"/>
</dbReference>
<reference evidence="1 2" key="1">
    <citation type="submission" date="2015-01" db="EMBL/GenBank/DDBJ databases">
        <title>The Genome Sequence of Rhinocladiella mackenzie CBS 650.93.</title>
        <authorList>
            <consortium name="The Broad Institute Genomics Platform"/>
            <person name="Cuomo C."/>
            <person name="de Hoog S."/>
            <person name="Gorbushina A."/>
            <person name="Stielow B."/>
            <person name="Teixiera M."/>
            <person name="Abouelleil A."/>
            <person name="Chapman S.B."/>
            <person name="Priest M."/>
            <person name="Young S.K."/>
            <person name="Wortman J."/>
            <person name="Nusbaum C."/>
            <person name="Birren B."/>
        </authorList>
    </citation>
    <scope>NUCLEOTIDE SEQUENCE [LARGE SCALE GENOMIC DNA]</scope>
    <source>
        <strain evidence="1 2">CBS 650.93</strain>
    </source>
</reference>
<proteinExistence type="predicted"/>
<dbReference type="STRING" id="1442369.A0A0D2IRF0"/>
<dbReference type="HOGENOM" id="CLU_018458_0_0_1"/>
<keyword evidence="2" id="KW-1185">Reference proteome</keyword>
<dbReference type="RefSeq" id="XP_013275655.1">
    <property type="nucleotide sequence ID" value="XM_013420201.1"/>
</dbReference>
<dbReference type="VEuPathDB" id="FungiDB:Z518_03175"/>
<dbReference type="Proteomes" id="UP000053617">
    <property type="component" value="Unassembled WGS sequence"/>
</dbReference>